<feature type="region of interest" description="Disordered" evidence="1">
    <location>
        <begin position="1"/>
        <end position="37"/>
    </location>
</feature>
<protein>
    <submittedName>
        <fullName evidence="2">Uncharacterized protein</fullName>
    </submittedName>
</protein>
<evidence type="ECO:0000313" key="2">
    <source>
        <dbReference type="EMBL" id="KAK7496727.1"/>
    </source>
</evidence>
<name>A0ABD0LB20_9CAEN</name>
<proteinExistence type="predicted"/>
<gene>
    <name evidence="2" type="ORF">BaRGS_00012134</name>
</gene>
<dbReference type="Proteomes" id="UP001519460">
    <property type="component" value="Unassembled WGS sequence"/>
</dbReference>
<organism evidence="2 3">
    <name type="scientific">Batillaria attramentaria</name>
    <dbReference type="NCBI Taxonomy" id="370345"/>
    <lineage>
        <taxon>Eukaryota</taxon>
        <taxon>Metazoa</taxon>
        <taxon>Spiralia</taxon>
        <taxon>Lophotrochozoa</taxon>
        <taxon>Mollusca</taxon>
        <taxon>Gastropoda</taxon>
        <taxon>Caenogastropoda</taxon>
        <taxon>Sorbeoconcha</taxon>
        <taxon>Cerithioidea</taxon>
        <taxon>Batillariidae</taxon>
        <taxon>Batillaria</taxon>
    </lineage>
</organism>
<sequence>MSKQKEGTPTDAGKRGTEGRNRSSSDRLTSESRSNKSAVEVLSFKPLNIFMQHLEDTAMEIQRVKPGSASLMYDTGIIEDAALAQTVLHANCDLSSVNF</sequence>
<evidence type="ECO:0000313" key="3">
    <source>
        <dbReference type="Proteomes" id="UP001519460"/>
    </source>
</evidence>
<reference evidence="2 3" key="1">
    <citation type="journal article" date="2023" name="Sci. Data">
        <title>Genome assembly of the Korean intertidal mud-creeper Batillaria attramentaria.</title>
        <authorList>
            <person name="Patra A.K."/>
            <person name="Ho P.T."/>
            <person name="Jun S."/>
            <person name="Lee S.J."/>
            <person name="Kim Y."/>
            <person name="Won Y.J."/>
        </authorList>
    </citation>
    <scope>NUCLEOTIDE SEQUENCE [LARGE SCALE GENOMIC DNA]</scope>
    <source>
        <strain evidence="2">Wonlab-2016</strain>
    </source>
</reference>
<evidence type="ECO:0000256" key="1">
    <source>
        <dbReference type="SAM" id="MobiDB-lite"/>
    </source>
</evidence>
<accession>A0ABD0LB20</accession>
<dbReference type="AlphaFoldDB" id="A0ABD0LB20"/>
<dbReference type="EMBL" id="JACVVK020000065">
    <property type="protein sequence ID" value="KAK7496727.1"/>
    <property type="molecule type" value="Genomic_DNA"/>
</dbReference>
<keyword evidence="3" id="KW-1185">Reference proteome</keyword>
<feature type="compositionally biased region" description="Basic and acidic residues" evidence="1">
    <location>
        <begin position="1"/>
        <end position="34"/>
    </location>
</feature>
<comment type="caution">
    <text evidence="2">The sequence shown here is derived from an EMBL/GenBank/DDBJ whole genome shotgun (WGS) entry which is preliminary data.</text>
</comment>